<evidence type="ECO:0000313" key="2">
    <source>
        <dbReference type="Proteomes" id="UP001141552"/>
    </source>
</evidence>
<comment type="caution">
    <text evidence="1">The sequence shown here is derived from an EMBL/GenBank/DDBJ whole genome shotgun (WGS) entry which is preliminary data.</text>
</comment>
<dbReference type="AlphaFoldDB" id="A0A9Q0GIT7"/>
<accession>A0A9Q0GIT7</accession>
<organism evidence="1 2">
    <name type="scientific">Turnera subulata</name>
    <dbReference type="NCBI Taxonomy" id="218843"/>
    <lineage>
        <taxon>Eukaryota</taxon>
        <taxon>Viridiplantae</taxon>
        <taxon>Streptophyta</taxon>
        <taxon>Embryophyta</taxon>
        <taxon>Tracheophyta</taxon>
        <taxon>Spermatophyta</taxon>
        <taxon>Magnoliopsida</taxon>
        <taxon>eudicotyledons</taxon>
        <taxon>Gunneridae</taxon>
        <taxon>Pentapetalae</taxon>
        <taxon>rosids</taxon>
        <taxon>fabids</taxon>
        <taxon>Malpighiales</taxon>
        <taxon>Passifloraceae</taxon>
        <taxon>Turnera</taxon>
    </lineage>
</organism>
<reference evidence="1" key="2">
    <citation type="journal article" date="2023" name="Plants (Basel)">
        <title>Annotation of the Turnera subulata (Passifloraceae) Draft Genome Reveals the S-Locus Evolved after the Divergence of Turneroideae from Passifloroideae in a Stepwise Manner.</title>
        <authorList>
            <person name="Henning P.M."/>
            <person name="Roalson E.H."/>
            <person name="Mir W."/>
            <person name="McCubbin A.G."/>
            <person name="Shore J.S."/>
        </authorList>
    </citation>
    <scope>NUCLEOTIDE SEQUENCE</scope>
    <source>
        <strain evidence="1">F60SS</strain>
    </source>
</reference>
<reference evidence="1" key="1">
    <citation type="submission" date="2022-02" db="EMBL/GenBank/DDBJ databases">
        <authorList>
            <person name="Henning P.M."/>
            <person name="McCubbin A.G."/>
            <person name="Shore J.S."/>
        </authorList>
    </citation>
    <scope>NUCLEOTIDE SEQUENCE</scope>
    <source>
        <strain evidence="1">F60SS</strain>
        <tissue evidence="1">Leaves</tissue>
    </source>
</reference>
<evidence type="ECO:0000313" key="1">
    <source>
        <dbReference type="EMBL" id="KAJ4851119.1"/>
    </source>
</evidence>
<proteinExistence type="predicted"/>
<keyword evidence="2" id="KW-1185">Reference proteome</keyword>
<dbReference type="EMBL" id="JAKUCV010000123">
    <property type="protein sequence ID" value="KAJ4851119.1"/>
    <property type="molecule type" value="Genomic_DNA"/>
</dbReference>
<name>A0A9Q0GIT7_9ROSI</name>
<sequence>MWLEIPSAATIGDLIAAAMRQCERKGRRPTSGRARWCSLLPDKTRVPTWVLSHCGLCSSATVTVSLPPCELLPDLSLSSPILRFVLDDETYKSGCVVVWTMDPKFEPKEAGEEILQVVCFPVKDEGGDGCVGR</sequence>
<dbReference type="Proteomes" id="UP001141552">
    <property type="component" value="Unassembled WGS sequence"/>
</dbReference>
<protein>
    <submittedName>
        <fullName evidence="1">Uncharacterized protein</fullName>
    </submittedName>
</protein>
<gene>
    <name evidence="1" type="ORF">Tsubulata_002424</name>
</gene>